<dbReference type="Gene3D" id="3.30.40.10">
    <property type="entry name" value="Zinc/RING finger domain, C3HC4 (zinc finger)"/>
    <property type="match status" value="1"/>
</dbReference>
<keyword evidence="7 10" id="KW-0472">Membrane</keyword>
<dbReference type="EMBL" id="MU858057">
    <property type="protein sequence ID" value="KAK4217738.1"/>
    <property type="molecule type" value="Genomic_DNA"/>
</dbReference>
<evidence type="ECO:0000259" key="11">
    <source>
        <dbReference type="PROSITE" id="PS50089"/>
    </source>
</evidence>
<dbReference type="AlphaFoldDB" id="A0AAN6YFX2"/>
<evidence type="ECO:0000256" key="1">
    <source>
        <dbReference type="ARBA" id="ARBA00004141"/>
    </source>
</evidence>
<evidence type="ECO:0008006" key="15">
    <source>
        <dbReference type="Google" id="ProtNLM"/>
    </source>
</evidence>
<comment type="caution">
    <text evidence="13">The sequence shown here is derived from an EMBL/GenBank/DDBJ whole genome shotgun (WGS) entry which is preliminary data.</text>
</comment>
<proteinExistence type="predicted"/>
<dbReference type="InterPro" id="IPR011016">
    <property type="entry name" value="Znf_RING-CH"/>
</dbReference>
<dbReference type="PROSITE" id="PS50089">
    <property type="entry name" value="ZF_RING_2"/>
    <property type="match status" value="1"/>
</dbReference>
<evidence type="ECO:0000256" key="2">
    <source>
        <dbReference type="ARBA" id="ARBA00022692"/>
    </source>
</evidence>
<comment type="subcellular location">
    <subcellularLocation>
        <location evidence="1">Membrane</location>
        <topology evidence="1">Multi-pass membrane protein</topology>
    </subcellularLocation>
</comment>
<reference evidence="13" key="1">
    <citation type="journal article" date="2023" name="Mol. Phylogenet. Evol.">
        <title>Genome-scale phylogeny and comparative genomics of the fungal order Sordariales.</title>
        <authorList>
            <person name="Hensen N."/>
            <person name="Bonometti L."/>
            <person name="Westerberg I."/>
            <person name="Brannstrom I.O."/>
            <person name="Guillou S."/>
            <person name="Cros-Aarteil S."/>
            <person name="Calhoun S."/>
            <person name="Haridas S."/>
            <person name="Kuo A."/>
            <person name="Mondo S."/>
            <person name="Pangilinan J."/>
            <person name="Riley R."/>
            <person name="LaButti K."/>
            <person name="Andreopoulos B."/>
            <person name="Lipzen A."/>
            <person name="Chen C."/>
            <person name="Yan M."/>
            <person name="Daum C."/>
            <person name="Ng V."/>
            <person name="Clum A."/>
            <person name="Steindorff A."/>
            <person name="Ohm R.A."/>
            <person name="Martin F."/>
            <person name="Silar P."/>
            <person name="Natvig D.O."/>
            <person name="Lalanne C."/>
            <person name="Gautier V."/>
            <person name="Ament-Velasquez S.L."/>
            <person name="Kruys A."/>
            <person name="Hutchinson M.I."/>
            <person name="Powell A.J."/>
            <person name="Barry K."/>
            <person name="Miller A.N."/>
            <person name="Grigoriev I.V."/>
            <person name="Debuchy R."/>
            <person name="Gladieux P."/>
            <person name="Hiltunen Thoren M."/>
            <person name="Johannesson H."/>
        </authorList>
    </citation>
    <scope>NUCLEOTIDE SEQUENCE</scope>
    <source>
        <strain evidence="13">PSN293</strain>
    </source>
</reference>
<dbReference type="Proteomes" id="UP001301769">
    <property type="component" value="Unassembled WGS sequence"/>
</dbReference>
<name>A0AAN6YFX2_9PEZI</name>
<feature type="transmembrane region" description="Helical" evidence="10">
    <location>
        <begin position="102"/>
        <end position="124"/>
    </location>
</feature>
<keyword evidence="14" id="KW-1185">Reference proteome</keyword>
<sequence length="502" mass="55182">MATASDSQPTGLARSNTGELQCWICYQTPAETPNQRWANACPCTLEAHEKCLLEWITREEHDGRSKDGVVKCPQCKATVRTEEPYDAVFALRNKLYKNYSRISPGLLLSIFATGSIAGSAWYGYQSFAVFAGPNRVNTWIFGRRFRGLTPNIMIKFFGLAHIGPALVIARLIPRIEYLALPFSTVYAFSLMHRDPLQTWPPSPEWIITLMPYIHLTYISLYRRLFGPLEKSLNKTLRGGNLDNVYAGGGDAAAPANDPPARNEPGFLDNAFDMANAVIGLFQGGGEEGGLEVELRIDAGVADDDDGEVIDLGQPAEGEAAAPPPAVPAADAPAQQVPAQQVPAQQVPAQQQPPQQEQNNNNNNNQNQNRNRQQNDIVWPTLTDVMNNVATSLALPTISWLMGELIRKAFTGPSLTSSFLRRRGYNPAPTGLLQHRWGRSLVGGCLFIVLKDALVLYAKYRGAEAKKNRRVKEVPKRNGTIRTITAETVHPPPQPADSSPVNF</sequence>
<dbReference type="SUPFAM" id="SSF57850">
    <property type="entry name" value="RING/U-box"/>
    <property type="match status" value="1"/>
</dbReference>
<feature type="domain" description="RING-type" evidence="11">
    <location>
        <begin position="22"/>
        <end position="76"/>
    </location>
</feature>
<feature type="region of interest" description="Disordered" evidence="9">
    <location>
        <begin position="315"/>
        <end position="370"/>
    </location>
</feature>
<dbReference type="InterPro" id="IPR013083">
    <property type="entry name" value="Znf_RING/FYVE/PHD"/>
</dbReference>
<dbReference type="PANTHER" id="PTHR46283">
    <property type="entry name" value="E3 UBIQUITIN-PROTEIN LIGASE MARCH5"/>
    <property type="match status" value="1"/>
</dbReference>
<keyword evidence="4 8" id="KW-0863">Zinc-finger</keyword>
<evidence type="ECO:0000313" key="14">
    <source>
        <dbReference type="Proteomes" id="UP001301769"/>
    </source>
</evidence>
<evidence type="ECO:0000259" key="12">
    <source>
        <dbReference type="PROSITE" id="PS51292"/>
    </source>
</evidence>
<feature type="compositionally biased region" description="Low complexity" evidence="9">
    <location>
        <begin position="327"/>
        <end position="370"/>
    </location>
</feature>
<dbReference type="PROSITE" id="PS51292">
    <property type="entry name" value="ZF_RING_CH"/>
    <property type="match status" value="1"/>
</dbReference>
<dbReference type="InterPro" id="IPR001841">
    <property type="entry name" value="Znf_RING"/>
</dbReference>
<keyword evidence="2 10" id="KW-0812">Transmembrane</keyword>
<dbReference type="GO" id="GO:0016020">
    <property type="term" value="C:membrane"/>
    <property type="evidence" value="ECO:0007669"/>
    <property type="project" value="UniProtKB-SubCell"/>
</dbReference>
<evidence type="ECO:0000256" key="7">
    <source>
        <dbReference type="ARBA" id="ARBA00023136"/>
    </source>
</evidence>
<organism evidence="13 14">
    <name type="scientific">Rhypophila decipiens</name>
    <dbReference type="NCBI Taxonomy" id="261697"/>
    <lineage>
        <taxon>Eukaryota</taxon>
        <taxon>Fungi</taxon>
        <taxon>Dikarya</taxon>
        <taxon>Ascomycota</taxon>
        <taxon>Pezizomycotina</taxon>
        <taxon>Sordariomycetes</taxon>
        <taxon>Sordariomycetidae</taxon>
        <taxon>Sordariales</taxon>
        <taxon>Naviculisporaceae</taxon>
        <taxon>Rhypophila</taxon>
    </lineage>
</organism>
<evidence type="ECO:0000313" key="13">
    <source>
        <dbReference type="EMBL" id="KAK4217738.1"/>
    </source>
</evidence>
<accession>A0AAN6YFX2</accession>
<feature type="domain" description="RING-CH-type" evidence="12">
    <location>
        <begin position="14"/>
        <end position="82"/>
    </location>
</feature>
<keyword evidence="3" id="KW-0479">Metal-binding</keyword>
<evidence type="ECO:0000256" key="3">
    <source>
        <dbReference type="ARBA" id="ARBA00022723"/>
    </source>
</evidence>
<dbReference type="SMART" id="SM00744">
    <property type="entry name" value="RINGv"/>
    <property type="match status" value="1"/>
</dbReference>
<protein>
    <recommendedName>
        <fullName evidence="15">RING-CH-type domain-containing protein</fullName>
    </recommendedName>
</protein>
<evidence type="ECO:0000256" key="5">
    <source>
        <dbReference type="ARBA" id="ARBA00022833"/>
    </source>
</evidence>
<gene>
    <name evidence="13" type="ORF">QBC37DRAFT_31297</name>
</gene>
<keyword evidence="6 10" id="KW-1133">Transmembrane helix</keyword>
<evidence type="ECO:0000256" key="9">
    <source>
        <dbReference type="SAM" id="MobiDB-lite"/>
    </source>
</evidence>
<evidence type="ECO:0000256" key="10">
    <source>
        <dbReference type="SAM" id="Phobius"/>
    </source>
</evidence>
<evidence type="ECO:0000256" key="8">
    <source>
        <dbReference type="PROSITE-ProRule" id="PRU00175"/>
    </source>
</evidence>
<reference evidence="13" key="2">
    <citation type="submission" date="2023-05" db="EMBL/GenBank/DDBJ databases">
        <authorList>
            <consortium name="Lawrence Berkeley National Laboratory"/>
            <person name="Steindorff A."/>
            <person name="Hensen N."/>
            <person name="Bonometti L."/>
            <person name="Westerberg I."/>
            <person name="Brannstrom I.O."/>
            <person name="Guillou S."/>
            <person name="Cros-Aarteil S."/>
            <person name="Calhoun S."/>
            <person name="Haridas S."/>
            <person name="Kuo A."/>
            <person name="Mondo S."/>
            <person name="Pangilinan J."/>
            <person name="Riley R."/>
            <person name="Labutti K."/>
            <person name="Andreopoulos B."/>
            <person name="Lipzen A."/>
            <person name="Chen C."/>
            <person name="Yanf M."/>
            <person name="Daum C."/>
            <person name="Ng V."/>
            <person name="Clum A."/>
            <person name="Ohm R."/>
            <person name="Martin F."/>
            <person name="Silar P."/>
            <person name="Natvig D."/>
            <person name="Lalanne C."/>
            <person name="Gautier V."/>
            <person name="Ament-Velasquez S.L."/>
            <person name="Kruys A."/>
            <person name="Hutchinson M.I."/>
            <person name="Powell A.J."/>
            <person name="Barry K."/>
            <person name="Miller A.N."/>
            <person name="Grigoriev I.V."/>
            <person name="Debuchy R."/>
            <person name="Gladieux P."/>
            <person name="Thoren M.H."/>
            <person name="Johannesson H."/>
        </authorList>
    </citation>
    <scope>NUCLEOTIDE SEQUENCE</scope>
    <source>
        <strain evidence="13">PSN293</strain>
    </source>
</reference>
<keyword evidence="5" id="KW-0862">Zinc</keyword>
<evidence type="ECO:0000256" key="4">
    <source>
        <dbReference type="ARBA" id="ARBA00022771"/>
    </source>
</evidence>
<dbReference type="GO" id="GO:0008270">
    <property type="term" value="F:zinc ion binding"/>
    <property type="evidence" value="ECO:0007669"/>
    <property type="project" value="UniProtKB-KW"/>
</dbReference>
<evidence type="ECO:0000256" key="6">
    <source>
        <dbReference type="ARBA" id="ARBA00022989"/>
    </source>
</evidence>